<evidence type="ECO:0000313" key="2">
    <source>
        <dbReference type="EMBL" id="KAF9500469.1"/>
    </source>
</evidence>
<gene>
    <name evidence="2" type="ORF">BDN71DRAFT_1502127</name>
</gene>
<feature type="compositionally biased region" description="Pro residues" evidence="1">
    <location>
        <begin position="1"/>
        <end position="10"/>
    </location>
</feature>
<comment type="caution">
    <text evidence="2">The sequence shown here is derived from an EMBL/GenBank/DDBJ whole genome shotgun (WGS) entry which is preliminary data.</text>
</comment>
<accession>A0A9P6DJ71</accession>
<name>A0A9P6DJ71_PLEER</name>
<dbReference type="Proteomes" id="UP000807025">
    <property type="component" value="Unassembled WGS sequence"/>
</dbReference>
<feature type="region of interest" description="Disordered" evidence="1">
    <location>
        <begin position="1"/>
        <end position="43"/>
    </location>
</feature>
<reference evidence="2" key="1">
    <citation type="submission" date="2020-11" db="EMBL/GenBank/DDBJ databases">
        <authorList>
            <consortium name="DOE Joint Genome Institute"/>
            <person name="Ahrendt S."/>
            <person name="Riley R."/>
            <person name="Andreopoulos W."/>
            <person name="Labutti K."/>
            <person name="Pangilinan J."/>
            <person name="Ruiz-Duenas F.J."/>
            <person name="Barrasa J.M."/>
            <person name="Sanchez-Garcia M."/>
            <person name="Camarero S."/>
            <person name="Miyauchi S."/>
            <person name="Serrano A."/>
            <person name="Linde D."/>
            <person name="Babiker R."/>
            <person name="Drula E."/>
            <person name="Ayuso-Fernandez I."/>
            <person name="Pacheco R."/>
            <person name="Padilla G."/>
            <person name="Ferreira P."/>
            <person name="Barriuso J."/>
            <person name="Kellner H."/>
            <person name="Castanera R."/>
            <person name="Alfaro M."/>
            <person name="Ramirez L."/>
            <person name="Pisabarro A.G."/>
            <person name="Kuo A."/>
            <person name="Tritt A."/>
            <person name="Lipzen A."/>
            <person name="He G."/>
            <person name="Yan M."/>
            <person name="Ng V."/>
            <person name="Cullen D."/>
            <person name="Martin F."/>
            <person name="Rosso M.-N."/>
            <person name="Henrissat B."/>
            <person name="Hibbett D."/>
            <person name="Martinez A.T."/>
            <person name="Grigoriev I.V."/>
        </authorList>
    </citation>
    <scope>NUCLEOTIDE SEQUENCE</scope>
    <source>
        <strain evidence="2">ATCC 90797</strain>
    </source>
</reference>
<evidence type="ECO:0000256" key="1">
    <source>
        <dbReference type="SAM" id="MobiDB-lite"/>
    </source>
</evidence>
<feature type="compositionally biased region" description="Low complexity" evidence="1">
    <location>
        <begin position="21"/>
        <end position="34"/>
    </location>
</feature>
<proteinExistence type="predicted"/>
<dbReference type="OrthoDB" id="73076at2759"/>
<evidence type="ECO:0000313" key="3">
    <source>
        <dbReference type="Proteomes" id="UP000807025"/>
    </source>
</evidence>
<dbReference type="EMBL" id="MU154527">
    <property type="protein sequence ID" value="KAF9500469.1"/>
    <property type="molecule type" value="Genomic_DNA"/>
</dbReference>
<organism evidence="2 3">
    <name type="scientific">Pleurotus eryngii</name>
    <name type="common">Boletus of the steppes</name>
    <dbReference type="NCBI Taxonomy" id="5323"/>
    <lineage>
        <taxon>Eukaryota</taxon>
        <taxon>Fungi</taxon>
        <taxon>Dikarya</taxon>
        <taxon>Basidiomycota</taxon>
        <taxon>Agaricomycotina</taxon>
        <taxon>Agaricomycetes</taxon>
        <taxon>Agaricomycetidae</taxon>
        <taxon>Agaricales</taxon>
        <taxon>Pleurotineae</taxon>
        <taxon>Pleurotaceae</taxon>
        <taxon>Pleurotus</taxon>
    </lineage>
</organism>
<protein>
    <submittedName>
        <fullName evidence="2">Uncharacterized protein</fullName>
    </submittedName>
</protein>
<sequence length="673" mass="75265">MSPVPTPISPSRPATKRHNSKSTTSPVSTPISPSRLTIKRPHQESRLNLNTIVAPSFVLATLPDNDTPATSTDEQPDVVLSKETKACKLKSMVSKEQNNKLAASGLLVKSTQCWDNYVAKLQQLDQHVEVYGKSPTRIRQACCSSCAKIILQSEPYNTYCFKQHISRCKVKGSKLHVQSIDSIFKFKLDCSPSTKPKADNLVKRPCRGLTEAHNKRIPIYTSHTEVRYASGESRTILAIRYFGQTFCFLSEQQKDEVDLHYRTSCKWELDHNNTWVFSCRCLKLVQCKSNTNELQTCTECLHILKLHNFCVAITKPGAPDETRKYIPFRYQSIVTGKMYATNRGLGRFVKDTVCKKGDFLVSFTVALASRVFNSNPSFMDLLKVTLACQECQARGRGLQNMQYVANFNQFCHKLQCIHPEAYCLFSSTFGSRTERNMLKIRSSKPKMMVGISKATLKHALKYLNDYDYPPNAPLACAVDDTKLHPSLHPYYDSSKKTWFLLGSTGDPMIIADIEGLDELILDASGSLANKLCLWSLLIPLSSVPPLIVAILAISESNTADYLVEVEKQLLKLLLINTSPSLNIISLGSDGTVVECKACRILTQSGFASVEYAQIPHPNPAERGPLKIELLHIGGCRLAIIQDSKHFRKTCCNNIFTGAKQLVLGKELVYYEQV</sequence>
<keyword evidence="3" id="KW-1185">Reference proteome</keyword>
<dbReference type="AlphaFoldDB" id="A0A9P6DJ71"/>